<dbReference type="InterPro" id="IPR041657">
    <property type="entry name" value="HTH_17"/>
</dbReference>
<dbReference type="Proteomes" id="UP000218675">
    <property type="component" value="Unassembled WGS sequence"/>
</dbReference>
<dbReference type="Pfam" id="PF12728">
    <property type="entry name" value="HTH_17"/>
    <property type="match status" value="1"/>
</dbReference>
<keyword evidence="3" id="KW-1185">Reference proteome</keyword>
<dbReference type="EMBL" id="NSKA01000001">
    <property type="protein sequence ID" value="PAU73184.1"/>
    <property type="molecule type" value="Genomic_DNA"/>
</dbReference>
<dbReference type="Gene3D" id="1.10.238.160">
    <property type="match status" value="1"/>
</dbReference>
<evidence type="ECO:0000313" key="2">
    <source>
        <dbReference type="EMBL" id="PAU73184.1"/>
    </source>
</evidence>
<organism evidence="2 3">
    <name type="scientific">Vreelandella alkaliphila</name>
    <dbReference type="NCBI Taxonomy" id="272774"/>
    <lineage>
        <taxon>Bacteria</taxon>
        <taxon>Pseudomonadati</taxon>
        <taxon>Pseudomonadota</taxon>
        <taxon>Gammaproteobacteria</taxon>
        <taxon>Oceanospirillales</taxon>
        <taxon>Halomonadaceae</taxon>
        <taxon>Vreelandella</taxon>
    </lineage>
</organism>
<dbReference type="SUPFAM" id="SSF46955">
    <property type="entry name" value="Putative DNA-binding domain"/>
    <property type="match status" value="1"/>
</dbReference>
<proteinExistence type="predicted"/>
<sequence>MAATIKPQTTPRQGCEFLNVKQLANRYGVHPATIHRWVKEGNFSKPIKLGENCTRWALSDVEAWEQSQREAC</sequence>
<protein>
    <submittedName>
        <fullName evidence="2">AlpA family transcriptional regulator</fullName>
    </submittedName>
</protein>
<evidence type="ECO:0000313" key="3">
    <source>
        <dbReference type="Proteomes" id="UP000218675"/>
    </source>
</evidence>
<reference evidence="2 3" key="1">
    <citation type="submission" date="2017-08" db="EMBL/GenBank/DDBJ databases">
        <title>Halomonas binhaiensis sp. nov., isolated from saline alkaline soil.</title>
        <authorList>
            <person name="Wang D."/>
            <person name="Zhang G."/>
        </authorList>
    </citation>
    <scope>NUCLEOTIDE SEQUENCE [LARGE SCALE GENOMIC DNA]</scope>
    <source>
        <strain evidence="2 3">WN018</strain>
    </source>
</reference>
<gene>
    <name evidence="2" type="ORF">CK497_00810</name>
</gene>
<comment type="caution">
    <text evidence="2">The sequence shown here is derived from an EMBL/GenBank/DDBJ whole genome shotgun (WGS) entry which is preliminary data.</text>
</comment>
<name>A0ABX4HL03_9GAMM</name>
<dbReference type="InterPro" id="IPR009061">
    <property type="entry name" value="DNA-bd_dom_put_sf"/>
</dbReference>
<feature type="domain" description="Helix-turn-helix" evidence="1">
    <location>
        <begin position="17"/>
        <end position="69"/>
    </location>
</feature>
<evidence type="ECO:0000259" key="1">
    <source>
        <dbReference type="Pfam" id="PF12728"/>
    </source>
</evidence>
<accession>A0ABX4HL03</accession>
<dbReference type="RefSeq" id="WP_095602335.1">
    <property type="nucleotide sequence ID" value="NZ_NSKA01000001.1"/>
</dbReference>